<accession>A0ABY2VYU4</accession>
<sequence>MSQYNTQVETLITDQKHWEHQHGKIKALQDKFFPKKPKRPVRRANQISEYTDLSALQSASILARRGVI</sequence>
<proteinExistence type="predicted"/>
<keyword evidence="2" id="KW-1185">Reference proteome</keyword>
<reference evidence="2" key="1">
    <citation type="submission" date="2019-06" db="EMBL/GenBank/DDBJ databases">
        <title>Co-occurence of chitin degradation, pigmentation and bioactivity in marine Pseudoalteromonas.</title>
        <authorList>
            <person name="Sonnenschein E.C."/>
            <person name="Bech P.K."/>
        </authorList>
    </citation>
    <scope>NUCLEOTIDE SEQUENCE [LARGE SCALE GENOMIC DNA]</scope>
    <source>
        <strain evidence="2">S3895</strain>
    </source>
</reference>
<comment type="caution">
    <text evidence="1">The sequence shown here is derived from an EMBL/GenBank/DDBJ whole genome shotgun (WGS) entry which is preliminary data.</text>
</comment>
<gene>
    <name evidence="1" type="ORF">CWC20_08315</name>
</gene>
<evidence type="ECO:0000313" key="2">
    <source>
        <dbReference type="Proteomes" id="UP000307164"/>
    </source>
</evidence>
<organism evidence="1 2">
    <name type="scientific">Pseudoalteromonas aurantia</name>
    <dbReference type="NCBI Taxonomy" id="43654"/>
    <lineage>
        <taxon>Bacteria</taxon>
        <taxon>Pseudomonadati</taxon>
        <taxon>Pseudomonadota</taxon>
        <taxon>Gammaproteobacteria</taxon>
        <taxon>Alteromonadales</taxon>
        <taxon>Pseudoalteromonadaceae</taxon>
        <taxon>Pseudoalteromonas</taxon>
    </lineage>
</organism>
<evidence type="ECO:0000313" key="1">
    <source>
        <dbReference type="EMBL" id="TMO75315.1"/>
    </source>
</evidence>
<dbReference type="EMBL" id="PNBW01000038">
    <property type="protein sequence ID" value="TMO75315.1"/>
    <property type="molecule type" value="Genomic_DNA"/>
</dbReference>
<evidence type="ECO:0008006" key="3">
    <source>
        <dbReference type="Google" id="ProtNLM"/>
    </source>
</evidence>
<dbReference type="RefSeq" id="WP_138676409.1">
    <property type="nucleotide sequence ID" value="NZ_PNBW01000038.1"/>
</dbReference>
<protein>
    <recommendedName>
        <fullName evidence="3">Transposase</fullName>
    </recommendedName>
</protein>
<name>A0ABY2VYU4_9GAMM</name>
<dbReference type="Proteomes" id="UP000307164">
    <property type="component" value="Unassembled WGS sequence"/>
</dbReference>